<name>A0A645EFQ9_9ZZZZ</name>
<evidence type="ECO:0000256" key="1">
    <source>
        <dbReference type="SAM" id="MobiDB-lite"/>
    </source>
</evidence>
<dbReference type="AlphaFoldDB" id="A0A645EFQ9"/>
<protein>
    <recommendedName>
        <fullName evidence="3">Cell division protein FtsZ</fullName>
    </recommendedName>
</protein>
<gene>
    <name evidence="2" type="ORF">SDC9_147153</name>
</gene>
<proteinExistence type="predicted"/>
<accession>A0A645EFQ9</accession>
<dbReference type="EMBL" id="VSSQ01046010">
    <property type="protein sequence ID" value="MPM99958.1"/>
    <property type="molecule type" value="Genomic_DNA"/>
</dbReference>
<feature type="region of interest" description="Disordered" evidence="1">
    <location>
        <begin position="24"/>
        <end position="113"/>
    </location>
</feature>
<feature type="compositionally biased region" description="Polar residues" evidence="1">
    <location>
        <begin position="34"/>
        <end position="59"/>
    </location>
</feature>
<sequence length="126" mass="13779">MGAAVSDDFKDRLSVTLLVSHQMAVESEAPTPGPASSQETPVLSTSPRMTQELSSSTPVITPDRLLFNRTTGRPEGKSRRSSVKMLQTQLPLDTVPKGRFEKSEPTLHKGEDLDVPTYVRRGMALN</sequence>
<comment type="caution">
    <text evidence="2">The sequence shown here is derived from an EMBL/GenBank/DDBJ whole genome shotgun (WGS) entry which is preliminary data.</text>
</comment>
<reference evidence="2" key="1">
    <citation type="submission" date="2019-08" db="EMBL/GenBank/DDBJ databases">
        <authorList>
            <person name="Kucharzyk K."/>
            <person name="Murdoch R.W."/>
            <person name="Higgins S."/>
            <person name="Loffler F."/>
        </authorList>
    </citation>
    <scope>NUCLEOTIDE SEQUENCE</scope>
</reference>
<evidence type="ECO:0008006" key="3">
    <source>
        <dbReference type="Google" id="ProtNLM"/>
    </source>
</evidence>
<feature type="compositionally biased region" description="Basic and acidic residues" evidence="1">
    <location>
        <begin position="96"/>
        <end position="112"/>
    </location>
</feature>
<evidence type="ECO:0000313" key="2">
    <source>
        <dbReference type="EMBL" id="MPM99958.1"/>
    </source>
</evidence>
<organism evidence="2">
    <name type="scientific">bioreactor metagenome</name>
    <dbReference type="NCBI Taxonomy" id="1076179"/>
    <lineage>
        <taxon>unclassified sequences</taxon>
        <taxon>metagenomes</taxon>
        <taxon>ecological metagenomes</taxon>
    </lineage>
</organism>